<dbReference type="AlphaFoldDB" id="A0A2T5HX70"/>
<reference evidence="1 2" key="1">
    <citation type="submission" date="2018-04" db="EMBL/GenBank/DDBJ databases">
        <title>Active sludge and wastewater microbial communities from Klosterneuburg, Austria.</title>
        <authorList>
            <person name="Wagner M."/>
        </authorList>
    </citation>
    <scope>NUCLEOTIDE SEQUENCE [LARGE SCALE GENOMIC DNA]</scope>
    <source>
        <strain evidence="1 2">Nl12</strain>
    </source>
</reference>
<gene>
    <name evidence="1" type="ORF">C8R21_1762</name>
</gene>
<name>A0A2T5HX70_9PROT</name>
<evidence type="ECO:0000313" key="1">
    <source>
        <dbReference type="EMBL" id="PTQ76175.1"/>
    </source>
</evidence>
<accession>A0A2T5HX70</accession>
<dbReference type="EMBL" id="QAOK01000076">
    <property type="protein sequence ID" value="PTQ76175.1"/>
    <property type="molecule type" value="Genomic_DNA"/>
</dbReference>
<dbReference type="Proteomes" id="UP000244152">
    <property type="component" value="Unassembled WGS sequence"/>
</dbReference>
<comment type="caution">
    <text evidence="1">The sequence shown here is derived from an EMBL/GenBank/DDBJ whole genome shotgun (WGS) entry which is preliminary data.</text>
</comment>
<evidence type="ECO:0000313" key="2">
    <source>
        <dbReference type="Proteomes" id="UP000244152"/>
    </source>
</evidence>
<protein>
    <submittedName>
        <fullName evidence="1">Uncharacterized protein</fullName>
    </submittedName>
</protein>
<proteinExistence type="predicted"/>
<organism evidence="1 2">
    <name type="scientific">Nitrosospira multiformis</name>
    <dbReference type="NCBI Taxonomy" id="1231"/>
    <lineage>
        <taxon>Bacteria</taxon>
        <taxon>Pseudomonadati</taxon>
        <taxon>Pseudomonadota</taxon>
        <taxon>Betaproteobacteria</taxon>
        <taxon>Nitrosomonadales</taxon>
        <taxon>Nitrosomonadaceae</taxon>
        <taxon>Nitrosospira</taxon>
    </lineage>
</organism>
<sequence>MPPTRDLTRLFMDIIHKIAELSGNAVVKVIREKLVAVSVSCPHLPC</sequence>